<sequence length="109" mass="11056">MTQSLLLFSLPGLVLVSALGYALSAVGMKAMSVGAIPAGLALLLTGLAIAVWSEVHLLRQTSLSVVYVAIVAAETLLVLGYAASIGDAFTWRQGMGAGLVIAGLVTISI</sequence>
<evidence type="ECO:0000313" key="3">
    <source>
        <dbReference type="Proteomes" id="UP000253977"/>
    </source>
</evidence>
<dbReference type="Proteomes" id="UP000253977">
    <property type="component" value="Unassembled WGS sequence"/>
</dbReference>
<gene>
    <name evidence="2" type="ORF">DU478_08945</name>
</gene>
<feature type="transmembrane region" description="Helical" evidence="1">
    <location>
        <begin position="64"/>
        <end position="83"/>
    </location>
</feature>
<proteinExistence type="predicted"/>
<evidence type="ECO:0000313" key="2">
    <source>
        <dbReference type="EMBL" id="RDD66564.1"/>
    </source>
</evidence>
<keyword evidence="1" id="KW-0812">Transmembrane</keyword>
<dbReference type="RefSeq" id="WP_114510614.1">
    <property type="nucleotide sequence ID" value="NZ_QPMK01000005.1"/>
</dbReference>
<keyword evidence="1" id="KW-1133">Transmembrane helix</keyword>
<accession>A0A369TPE3</accession>
<keyword evidence="3" id="KW-1185">Reference proteome</keyword>
<protein>
    <submittedName>
        <fullName evidence="2">5-aminolevulinate synthase</fullName>
    </submittedName>
</protein>
<name>A0A369TPE3_9RHOB</name>
<dbReference type="EMBL" id="QPMK01000005">
    <property type="protein sequence ID" value="RDD66564.1"/>
    <property type="molecule type" value="Genomic_DNA"/>
</dbReference>
<dbReference type="OrthoDB" id="7644846at2"/>
<keyword evidence="1" id="KW-0472">Membrane</keyword>
<comment type="caution">
    <text evidence="2">The sequence shown here is derived from an EMBL/GenBank/DDBJ whole genome shotgun (WGS) entry which is preliminary data.</text>
</comment>
<feature type="transmembrane region" description="Helical" evidence="1">
    <location>
        <begin position="34"/>
        <end position="52"/>
    </location>
</feature>
<feature type="transmembrane region" description="Helical" evidence="1">
    <location>
        <begin position="89"/>
        <end position="107"/>
    </location>
</feature>
<evidence type="ECO:0000256" key="1">
    <source>
        <dbReference type="SAM" id="Phobius"/>
    </source>
</evidence>
<organism evidence="2 3">
    <name type="scientific">Thalassococcus profundi</name>
    <dbReference type="NCBI Taxonomy" id="2282382"/>
    <lineage>
        <taxon>Bacteria</taxon>
        <taxon>Pseudomonadati</taxon>
        <taxon>Pseudomonadota</taxon>
        <taxon>Alphaproteobacteria</taxon>
        <taxon>Rhodobacterales</taxon>
        <taxon>Roseobacteraceae</taxon>
        <taxon>Thalassococcus</taxon>
    </lineage>
</organism>
<dbReference type="AlphaFoldDB" id="A0A369TPE3"/>
<reference evidence="2 3" key="1">
    <citation type="submission" date="2018-07" db="EMBL/GenBank/DDBJ databases">
        <title>Thalassococcus profundi sp. nov., a marine bacterium isolated from deep seawater of Okinawa Trough.</title>
        <authorList>
            <person name="Yu M."/>
        </authorList>
    </citation>
    <scope>NUCLEOTIDE SEQUENCE [LARGE SCALE GENOMIC DNA]</scope>
    <source>
        <strain evidence="2 3">WRAS1</strain>
    </source>
</reference>